<feature type="transmembrane region" description="Helical" evidence="1">
    <location>
        <begin position="17"/>
        <end position="42"/>
    </location>
</feature>
<keyword evidence="1" id="KW-0812">Transmembrane</keyword>
<dbReference type="KEGG" id="sper:EW093_04610"/>
<feature type="transmembrane region" description="Helical" evidence="1">
    <location>
        <begin position="84"/>
        <end position="105"/>
    </location>
</feature>
<protein>
    <submittedName>
        <fullName evidence="3">DUF4395 family protein</fullName>
    </submittedName>
</protein>
<evidence type="ECO:0000313" key="3">
    <source>
        <dbReference type="EMBL" id="QEN04011.1"/>
    </source>
</evidence>
<keyword evidence="1" id="KW-0472">Membrane</keyword>
<gene>
    <name evidence="3" type="ORF">EW093_04610</name>
</gene>
<reference evidence="3 4" key="1">
    <citation type="submission" date="2019-02" db="EMBL/GenBank/DDBJ databases">
        <authorList>
            <person name="Fomenkov A."/>
            <person name="Dubinina G."/>
            <person name="Grabovich M."/>
            <person name="Vincze T."/>
            <person name="Roberts R.J."/>
        </authorList>
    </citation>
    <scope>NUCLEOTIDE SEQUENCE [LARGE SCALE GENOMIC DNA]</scope>
    <source>
        <strain evidence="3 4">P</strain>
    </source>
</reference>
<keyword evidence="4" id="KW-1185">Reference proteome</keyword>
<dbReference type="Proteomes" id="UP000323824">
    <property type="component" value="Chromosome"/>
</dbReference>
<dbReference type="AlphaFoldDB" id="A0A5C1Q925"/>
<name>A0A5C1Q925_9SPIO</name>
<sequence>MIIFKYKDELDEDSVRAAALLCVILGVSTFISHSLVPLLVLLCDNIVSFFLTPKHSFLTRFSKITILPIANFRTKKISANAKHFALLLAIITESIIILFLFNGYILFANTLLFFLIFFALTETFLKFCIGYYIFNILSLKGFINEELSDDCLLSFNHNH</sequence>
<evidence type="ECO:0000259" key="2">
    <source>
        <dbReference type="Pfam" id="PF14340"/>
    </source>
</evidence>
<feature type="transmembrane region" description="Helical" evidence="1">
    <location>
        <begin position="111"/>
        <end position="134"/>
    </location>
</feature>
<dbReference type="Pfam" id="PF14340">
    <property type="entry name" value="DUF4395"/>
    <property type="match status" value="1"/>
</dbReference>
<feature type="domain" description="DUF4395" evidence="2">
    <location>
        <begin position="11"/>
        <end position="137"/>
    </location>
</feature>
<proteinExistence type="predicted"/>
<accession>A0A5C1Q925</accession>
<evidence type="ECO:0000256" key="1">
    <source>
        <dbReference type="SAM" id="Phobius"/>
    </source>
</evidence>
<dbReference type="EMBL" id="CP035807">
    <property type="protein sequence ID" value="QEN04011.1"/>
    <property type="molecule type" value="Genomic_DNA"/>
</dbReference>
<dbReference type="InterPro" id="IPR025508">
    <property type="entry name" value="DUF4395"/>
</dbReference>
<reference evidence="3 4" key="2">
    <citation type="submission" date="2019-09" db="EMBL/GenBank/DDBJ databases">
        <title>Complete Genome Sequence and Methylome Analysis of free living Spirochaetas.</title>
        <authorList>
            <person name="Leshcheva N."/>
            <person name="Mikheeva N."/>
        </authorList>
    </citation>
    <scope>NUCLEOTIDE SEQUENCE [LARGE SCALE GENOMIC DNA]</scope>
    <source>
        <strain evidence="3 4">P</strain>
    </source>
</reference>
<dbReference type="RefSeq" id="WP_149567268.1">
    <property type="nucleotide sequence ID" value="NZ_CP035807.1"/>
</dbReference>
<evidence type="ECO:0000313" key="4">
    <source>
        <dbReference type="Proteomes" id="UP000323824"/>
    </source>
</evidence>
<organism evidence="3 4">
    <name type="scientific">Thiospirochaeta perfilievii</name>
    <dbReference type="NCBI Taxonomy" id="252967"/>
    <lineage>
        <taxon>Bacteria</taxon>
        <taxon>Pseudomonadati</taxon>
        <taxon>Spirochaetota</taxon>
        <taxon>Spirochaetia</taxon>
        <taxon>Spirochaetales</taxon>
        <taxon>Spirochaetaceae</taxon>
        <taxon>Thiospirochaeta</taxon>
    </lineage>
</organism>
<keyword evidence="1" id="KW-1133">Transmembrane helix</keyword>